<keyword evidence="4" id="KW-1185">Reference proteome</keyword>
<name>A0ABM8GGI1_9MICO</name>
<evidence type="ECO:0000256" key="2">
    <source>
        <dbReference type="SAM" id="SignalP"/>
    </source>
</evidence>
<gene>
    <name evidence="3" type="ORF">GCM10025866_33620</name>
</gene>
<dbReference type="Pfam" id="PF13795">
    <property type="entry name" value="HupE_UreJ_2"/>
    <property type="match status" value="1"/>
</dbReference>
<feature type="transmembrane region" description="Helical" evidence="1">
    <location>
        <begin position="374"/>
        <end position="395"/>
    </location>
</feature>
<dbReference type="EMBL" id="AP027731">
    <property type="protein sequence ID" value="BDZ47453.1"/>
    <property type="molecule type" value="Genomic_DNA"/>
</dbReference>
<feature type="transmembrane region" description="Helical" evidence="1">
    <location>
        <begin position="266"/>
        <end position="287"/>
    </location>
</feature>
<feature type="transmembrane region" description="Helical" evidence="1">
    <location>
        <begin position="237"/>
        <end position="260"/>
    </location>
</feature>
<feature type="signal peptide" evidence="2">
    <location>
        <begin position="1"/>
        <end position="32"/>
    </location>
</feature>
<evidence type="ECO:0000256" key="1">
    <source>
        <dbReference type="SAM" id="Phobius"/>
    </source>
</evidence>
<dbReference type="Proteomes" id="UP001321498">
    <property type="component" value="Chromosome"/>
</dbReference>
<organism evidence="3 4">
    <name type="scientific">Naasia aerilata</name>
    <dbReference type="NCBI Taxonomy" id="1162966"/>
    <lineage>
        <taxon>Bacteria</taxon>
        <taxon>Bacillati</taxon>
        <taxon>Actinomycetota</taxon>
        <taxon>Actinomycetes</taxon>
        <taxon>Micrococcales</taxon>
        <taxon>Microbacteriaceae</taxon>
        <taxon>Naasia</taxon>
    </lineage>
</organism>
<sequence length="409" mass="43045">MSPRSALRRAIVAVLLGSGVTAALLAPSPASAHGFSSVVYADASSAPDGAVRTVLSLEYALLVVSTADLEKVPALYDEGMPAFDAADEIGEAKALNDHAAEIERYVDGRFTVSAGGQPCTPTRTGPLEIRDRDGVPYATLTLDHSCPHSATHDIRSTLFPDAEGYVADTVTVVTYDLDGQRGSAALDPTSTVFSTEEALLPRLGTFFVLGVEHLLFGIDHILFLLALIVSSRHLRDILLAATSFTVAHSVTFILAGLGIVSAPAEVVEPIIALSIAVVAGFYVWQVVRDRSAVPGSPPRSPMRGGDRARLAVVFGFGLIHGLGFASALGIDEPFSWPLLLSLLVFNVGIETVQIAIIAVAFPLLVLLRRSRPRLALAVGGILAAAVTVTGLVWFVERVVPSVQQVLSLG</sequence>
<dbReference type="InterPro" id="IPR032809">
    <property type="entry name" value="Put_HupE_UreJ"/>
</dbReference>
<feature type="transmembrane region" description="Helical" evidence="1">
    <location>
        <begin position="206"/>
        <end position="230"/>
    </location>
</feature>
<proteinExistence type="predicted"/>
<evidence type="ECO:0008006" key="5">
    <source>
        <dbReference type="Google" id="ProtNLM"/>
    </source>
</evidence>
<feature type="transmembrane region" description="Helical" evidence="1">
    <location>
        <begin position="342"/>
        <end position="367"/>
    </location>
</feature>
<keyword evidence="2" id="KW-0732">Signal</keyword>
<evidence type="ECO:0000313" key="4">
    <source>
        <dbReference type="Proteomes" id="UP001321498"/>
    </source>
</evidence>
<keyword evidence="1" id="KW-0812">Transmembrane</keyword>
<feature type="transmembrane region" description="Helical" evidence="1">
    <location>
        <begin position="308"/>
        <end position="330"/>
    </location>
</feature>
<dbReference type="RefSeq" id="WP_286277372.1">
    <property type="nucleotide sequence ID" value="NZ_AP027731.1"/>
</dbReference>
<reference evidence="4" key="1">
    <citation type="journal article" date="2019" name="Int. J. Syst. Evol. Microbiol.">
        <title>The Global Catalogue of Microorganisms (GCM) 10K type strain sequencing project: providing services to taxonomists for standard genome sequencing and annotation.</title>
        <authorList>
            <consortium name="The Broad Institute Genomics Platform"/>
            <consortium name="The Broad Institute Genome Sequencing Center for Infectious Disease"/>
            <person name="Wu L."/>
            <person name="Ma J."/>
        </authorList>
    </citation>
    <scope>NUCLEOTIDE SEQUENCE [LARGE SCALE GENOMIC DNA]</scope>
    <source>
        <strain evidence="4">NBRC 108725</strain>
    </source>
</reference>
<keyword evidence="1" id="KW-0472">Membrane</keyword>
<accession>A0ABM8GGI1</accession>
<protein>
    <recommendedName>
        <fullName evidence="5">HupE / UreJ protein</fullName>
    </recommendedName>
</protein>
<evidence type="ECO:0000313" key="3">
    <source>
        <dbReference type="EMBL" id="BDZ47453.1"/>
    </source>
</evidence>
<keyword evidence="1" id="KW-1133">Transmembrane helix</keyword>
<feature type="chain" id="PRO_5046576174" description="HupE / UreJ protein" evidence="2">
    <location>
        <begin position="33"/>
        <end position="409"/>
    </location>
</feature>